<dbReference type="EMBL" id="JAAFYZ010000115">
    <property type="protein sequence ID" value="MBS2550807.1"/>
    <property type="molecule type" value="Genomic_DNA"/>
</dbReference>
<dbReference type="PANTHER" id="PTHR30055:SF220">
    <property type="entry name" value="TETR-FAMILY REGULATORY PROTEIN"/>
    <property type="match status" value="1"/>
</dbReference>
<proteinExistence type="predicted"/>
<evidence type="ECO:0000313" key="5">
    <source>
        <dbReference type="Proteomes" id="UP000730482"/>
    </source>
</evidence>
<dbReference type="SUPFAM" id="SSF46689">
    <property type="entry name" value="Homeodomain-like"/>
    <property type="match status" value="1"/>
</dbReference>
<reference evidence="4 5" key="1">
    <citation type="submission" date="2020-02" db="EMBL/GenBank/DDBJ databases">
        <title>Acidophilic actinobacteria isolated from forest soil.</title>
        <authorList>
            <person name="Golinska P."/>
        </authorList>
    </citation>
    <scope>NUCLEOTIDE SEQUENCE [LARGE SCALE GENOMIC DNA]</scope>
    <source>
        <strain evidence="4 5">NL8</strain>
    </source>
</reference>
<evidence type="ECO:0000256" key="1">
    <source>
        <dbReference type="ARBA" id="ARBA00023125"/>
    </source>
</evidence>
<name>A0ABS5KXM0_9ACTN</name>
<feature type="DNA-binding region" description="H-T-H motif" evidence="2">
    <location>
        <begin position="35"/>
        <end position="54"/>
    </location>
</feature>
<dbReference type="PROSITE" id="PS50977">
    <property type="entry name" value="HTH_TETR_2"/>
    <property type="match status" value="1"/>
</dbReference>
<dbReference type="Pfam" id="PF00440">
    <property type="entry name" value="TetR_N"/>
    <property type="match status" value="1"/>
</dbReference>
<dbReference type="PANTHER" id="PTHR30055">
    <property type="entry name" value="HTH-TYPE TRANSCRIPTIONAL REGULATOR RUTR"/>
    <property type="match status" value="1"/>
</dbReference>
<organism evidence="4 5">
    <name type="scientific">Catenulispora pinistramenti</name>
    <dbReference type="NCBI Taxonomy" id="2705254"/>
    <lineage>
        <taxon>Bacteria</taxon>
        <taxon>Bacillati</taxon>
        <taxon>Actinomycetota</taxon>
        <taxon>Actinomycetes</taxon>
        <taxon>Catenulisporales</taxon>
        <taxon>Catenulisporaceae</taxon>
        <taxon>Catenulispora</taxon>
    </lineage>
</organism>
<sequence length="178" mass="18859">MTAPHRNTYHHGDARAALVQAAFDLARTGGPPTVTLRAAARHVGITAAAVYRHFTTVEELLDVVKRQALRLLAERLDEAVALSEGEGEGEGELSALDRTRAIAEAYLSFAREHPGLFAMACHGGLTAARELVADRVAGAPRPTRLAVWSAAHGVAALTVSEAEQRQVLDILLSGIVVA</sequence>
<accession>A0ABS5KXM0</accession>
<dbReference type="InterPro" id="IPR036271">
    <property type="entry name" value="Tet_transcr_reg_TetR-rel_C_sf"/>
</dbReference>
<evidence type="ECO:0000259" key="3">
    <source>
        <dbReference type="PROSITE" id="PS50977"/>
    </source>
</evidence>
<dbReference type="InterPro" id="IPR009057">
    <property type="entry name" value="Homeodomain-like_sf"/>
</dbReference>
<evidence type="ECO:0000256" key="2">
    <source>
        <dbReference type="PROSITE-ProRule" id="PRU00335"/>
    </source>
</evidence>
<dbReference type="Proteomes" id="UP000730482">
    <property type="component" value="Unassembled WGS sequence"/>
</dbReference>
<dbReference type="RefSeq" id="WP_212014382.1">
    <property type="nucleotide sequence ID" value="NZ_JAAFYZ010000115.1"/>
</dbReference>
<evidence type="ECO:0000313" key="4">
    <source>
        <dbReference type="EMBL" id="MBS2550807.1"/>
    </source>
</evidence>
<dbReference type="SUPFAM" id="SSF48498">
    <property type="entry name" value="Tetracyclin repressor-like, C-terminal domain"/>
    <property type="match status" value="1"/>
</dbReference>
<keyword evidence="5" id="KW-1185">Reference proteome</keyword>
<dbReference type="Gene3D" id="1.10.357.10">
    <property type="entry name" value="Tetracycline Repressor, domain 2"/>
    <property type="match status" value="1"/>
</dbReference>
<dbReference type="InterPro" id="IPR001647">
    <property type="entry name" value="HTH_TetR"/>
</dbReference>
<comment type="caution">
    <text evidence="4">The sequence shown here is derived from an EMBL/GenBank/DDBJ whole genome shotgun (WGS) entry which is preliminary data.</text>
</comment>
<dbReference type="InterPro" id="IPR050109">
    <property type="entry name" value="HTH-type_TetR-like_transc_reg"/>
</dbReference>
<gene>
    <name evidence="4" type="ORF">KGQ19_28435</name>
</gene>
<keyword evidence="1 2" id="KW-0238">DNA-binding</keyword>
<protein>
    <submittedName>
        <fullName evidence="4">TetR/AcrR family transcriptional regulator</fullName>
    </submittedName>
</protein>
<feature type="domain" description="HTH tetR-type" evidence="3">
    <location>
        <begin position="12"/>
        <end position="72"/>
    </location>
</feature>